<keyword evidence="6" id="KW-0547">Nucleotide-binding</keyword>
<sequence>MLLWKGGRNSSITMSLRQGILVTQRAVGISPSSSTWRALPLASSVSSFQGYGKWMTGIGAGVCFRRRRRRNWIGICGGETARVLGLSRALTLATEKQETIGERSKKGKDADSQTELRLYNTMTRQKEIFRPLIPGKVSMYVCGVTSYDFSHIGHARVYVAFDVLFRYLKILGYEVTYVRNFTDIDDKIINRAKETGEDPISLSARFCDEFHVDMEALRCLPPTKEPKVTGHIKQIIEMIQKIIDNGHAYTMEGGDVYFSVESFPSYGRFSGRSQEENRAGERVAVDSRKRNAADFALWKSAKPGEISWPSPWGPGRPGWHIECSAMSAEHLGHSFDIHGGGMDLIFPHHENEIAQSCAACAESNVNYWVHNGFVTIDAEKMSKSLGNFFTIREVLDQFSPLALRWFLIGTQYRSPVNYSKRQLEVASDRIYYLYQTLADSVEFLNDTSSESQPASKEVQDCVKAMKSTFFTAMSDDLLTPVAVAAFSEPLKLMNDLLHTKKGRKDKSRVASLRLLKDEVQALLHVLGLSMSSYEEVLNDIKRLALQRAGLTAEDLMVQVEERAAARAAKDWERSDTIRKNLAALGINLMDGGDGTQWRPAAVVEEESMLVK</sequence>
<evidence type="ECO:0000256" key="2">
    <source>
        <dbReference type="ARBA" id="ARBA00005594"/>
    </source>
</evidence>
<keyword evidence="9" id="KW-0648">Protein biosynthesis</keyword>
<evidence type="ECO:0000256" key="8">
    <source>
        <dbReference type="ARBA" id="ARBA00022840"/>
    </source>
</evidence>
<comment type="cofactor">
    <cofactor evidence="1">
        <name>Zn(2+)</name>
        <dbReference type="ChEBI" id="CHEBI:29105"/>
    </cofactor>
</comment>
<dbReference type="HAMAP" id="MF_00041">
    <property type="entry name" value="Cys_tRNA_synth"/>
    <property type="match status" value="1"/>
</dbReference>
<dbReference type="GO" id="GO:0005524">
    <property type="term" value="F:ATP binding"/>
    <property type="evidence" value="ECO:0007669"/>
    <property type="project" value="UniProtKB-KW"/>
</dbReference>
<dbReference type="GO" id="GO:0004817">
    <property type="term" value="F:cysteine-tRNA ligase activity"/>
    <property type="evidence" value="ECO:0007669"/>
    <property type="project" value="UniProtKB-EC"/>
</dbReference>
<dbReference type="Pfam" id="PF01406">
    <property type="entry name" value="tRNA-synt_1e"/>
    <property type="match status" value="1"/>
</dbReference>
<dbReference type="SUPFAM" id="SSF52374">
    <property type="entry name" value="Nucleotidylyl transferase"/>
    <property type="match status" value="1"/>
</dbReference>
<evidence type="ECO:0000256" key="5">
    <source>
        <dbReference type="ARBA" id="ARBA00022723"/>
    </source>
</evidence>
<keyword evidence="4" id="KW-0436">Ligase</keyword>
<dbReference type="GO" id="GO:0046872">
    <property type="term" value="F:metal ion binding"/>
    <property type="evidence" value="ECO:0007669"/>
    <property type="project" value="UniProtKB-KW"/>
</dbReference>
<dbReference type="EMBL" id="JBHFFA010000004">
    <property type="protein sequence ID" value="KAL2630897.1"/>
    <property type="molecule type" value="Genomic_DNA"/>
</dbReference>
<comment type="similarity">
    <text evidence="2">Belongs to the class-I aminoacyl-tRNA synthetase family.</text>
</comment>
<comment type="caution">
    <text evidence="13">The sequence shown here is derived from an EMBL/GenBank/DDBJ whole genome shotgun (WGS) entry which is preliminary data.</text>
</comment>
<name>A0ABD1YMG7_9MARC</name>
<evidence type="ECO:0000256" key="10">
    <source>
        <dbReference type="ARBA" id="ARBA00023146"/>
    </source>
</evidence>
<dbReference type="InterPro" id="IPR032678">
    <property type="entry name" value="tRNA-synt_1_cat_dom"/>
</dbReference>
<dbReference type="PANTHER" id="PTHR10890:SF25">
    <property type="entry name" value="CYSTEINE--TRNA LIGASE, CHLOROPLASTIC_MITOCHONDRIAL"/>
    <property type="match status" value="1"/>
</dbReference>
<evidence type="ECO:0000259" key="12">
    <source>
        <dbReference type="SMART" id="SM00840"/>
    </source>
</evidence>
<keyword evidence="5" id="KW-0479">Metal-binding</keyword>
<evidence type="ECO:0000256" key="1">
    <source>
        <dbReference type="ARBA" id="ARBA00001947"/>
    </source>
</evidence>
<dbReference type="NCBIfam" id="TIGR00435">
    <property type="entry name" value="cysS"/>
    <property type="match status" value="1"/>
</dbReference>
<dbReference type="PANTHER" id="PTHR10890">
    <property type="entry name" value="CYSTEINYL-TRNA SYNTHETASE"/>
    <property type="match status" value="1"/>
</dbReference>
<gene>
    <name evidence="13" type="ORF">R1flu_015583</name>
</gene>
<dbReference type="PRINTS" id="PR00983">
    <property type="entry name" value="TRNASYNTHCYS"/>
</dbReference>
<dbReference type="InterPro" id="IPR015273">
    <property type="entry name" value="Cys-tRNA-synt_Ia_DALR"/>
</dbReference>
<dbReference type="SUPFAM" id="SSF47323">
    <property type="entry name" value="Anticodon-binding domain of a subclass of class I aminoacyl-tRNA synthetases"/>
    <property type="match status" value="1"/>
</dbReference>
<keyword evidence="7" id="KW-0862">Zinc</keyword>
<organism evidence="13 14">
    <name type="scientific">Riccia fluitans</name>
    <dbReference type="NCBI Taxonomy" id="41844"/>
    <lineage>
        <taxon>Eukaryota</taxon>
        <taxon>Viridiplantae</taxon>
        <taxon>Streptophyta</taxon>
        <taxon>Embryophyta</taxon>
        <taxon>Marchantiophyta</taxon>
        <taxon>Marchantiopsida</taxon>
        <taxon>Marchantiidae</taxon>
        <taxon>Marchantiales</taxon>
        <taxon>Ricciaceae</taxon>
        <taxon>Riccia</taxon>
    </lineage>
</organism>
<dbReference type="CDD" id="cd00672">
    <property type="entry name" value="CysRS_core"/>
    <property type="match status" value="1"/>
</dbReference>
<reference evidence="13 14" key="1">
    <citation type="submission" date="2024-09" db="EMBL/GenBank/DDBJ databases">
        <title>Chromosome-scale assembly of Riccia fluitans.</title>
        <authorList>
            <person name="Paukszto L."/>
            <person name="Sawicki J."/>
            <person name="Karawczyk K."/>
            <person name="Piernik-Szablinska J."/>
            <person name="Szczecinska M."/>
            <person name="Mazdziarz M."/>
        </authorList>
    </citation>
    <scope>NUCLEOTIDE SEQUENCE [LARGE SCALE GENOMIC DNA]</scope>
    <source>
        <strain evidence="13">Rf_01</strain>
        <tissue evidence="13">Aerial parts of the thallus</tissue>
    </source>
</reference>
<evidence type="ECO:0000256" key="9">
    <source>
        <dbReference type="ARBA" id="ARBA00022917"/>
    </source>
</evidence>
<evidence type="ECO:0000313" key="14">
    <source>
        <dbReference type="Proteomes" id="UP001605036"/>
    </source>
</evidence>
<dbReference type="Pfam" id="PF23493">
    <property type="entry name" value="CysS_C"/>
    <property type="match status" value="1"/>
</dbReference>
<dbReference type="AlphaFoldDB" id="A0ABD1YMG7"/>
<keyword evidence="14" id="KW-1185">Reference proteome</keyword>
<evidence type="ECO:0000256" key="4">
    <source>
        <dbReference type="ARBA" id="ARBA00022598"/>
    </source>
</evidence>
<dbReference type="Proteomes" id="UP001605036">
    <property type="component" value="Unassembled WGS sequence"/>
</dbReference>
<dbReference type="GO" id="GO:0006412">
    <property type="term" value="P:translation"/>
    <property type="evidence" value="ECO:0007669"/>
    <property type="project" value="UniProtKB-KW"/>
</dbReference>
<dbReference type="EC" id="6.1.1.16" evidence="3"/>
<dbReference type="FunFam" id="3.40.50.620:FF:000009">
    <property type="entry name" value="Cysteine--tRNA ligase"/>
    <property type="match status" value="1"/>
</dbReference>
<keyword evidence="8" id="KW-0067">ATP-binding</keyword>
<protein>
    <recommendedName>
        <fullName evidence="3">cysteine--tRNA ligase</fullName>
        <ecNumber evidence="3">6.1.1.16</ecNumber>
    </recommendedName>
    <alternativeName>
        <fullName evidence="11">Cysteinyl-tRNA synthetase</fullName>
    </alternativeName>
</protein>
<evidence type="ECO:0000256" key="11">
    <source>
        <dbReference type="ARBA" id="ARBA00031499"/>
    </source>
</evidence>
<evidence type="ECO:0000313" key="13">
    <source>
        <dbReference type="EMBL" id="KAL2630897.1"/>
    </source>
</evidence>
<dbReference type="SMART" id="SM00840">
    <property type="entry name" value="DALR_2"/>
    <property type="match status" value="1"/>
</dbReference>
<evidence type="ECO:0000256" key="6">
    <source>
        <dbReference type="ARBA" id="ARBA00022741"/>
    </source>
</evidence>
<keyword evidence="10" id="KW-0030">Aminoacyl-tRNA synthetase</keyword>
<dbReference type="InterPro" id="IPR024909">
    <property type="entry name" value="Cys-tRNA/MSH_ligase"/>
</dbReference>
<dbReference type="GO" id="GO:0005737">
    <property type="term" value="C:cytoplasm"/>
    <property type="evidence" value="ECO:0007669"/>
    <property type="project" value="UniProtKB-ARBA"/>
</dbReference>
<proteinExistence type="inferred from homology"/>
<dbReference type="InterPro" id="IPR015803">
    <property type="entry name" value="Cys-tRNA-ligase"/>
</dbReference>
<dbReference type="InterPro" id="IPR009080">
    <property type="entry name" value="tRNAsynth_Ia_anticodon-bd"/>
</dbReference>
<evidence type="ECO:0000256" key="7">
    <source>
        <dbReference type="ARBA" id="ARBA00022833"/>
    </source>
</evidence>
<feature type="domain" description="Cysteinyl-tRNA synthetase class Ia DALR" evidence="12">
    <location>
        <begin position="468"/>
        <end position="537"/>
    </location>
</feature>
<dbReference type="InterPro" id="IPR014729">
    <property type="entry name" value="Rossmann-like_a/b/a_fold"/>
</dbReference>
<dbReference type="Gene3D" id="3.40.50.620">
    <property type="entry name" value="HUPs"/>
    <property type="match status" value="1"/>
</dbReference>
<dbReference type="InterPro" id="IPR056411">
    <property type="entry name" value="CysS_C"/>
</dbReference>
<evidence type="ECO:0000256" key="3">
    <source>
        <dbReference type="ARBA" id="ARBA00012832"/>
    </source>
</evidence>
<dbReference type="Gene3D" id="1.20.120.1910">
    <property type="entry name" value="Cysteine-tRNA ligase, C-terminal anti-codon recognition domain"/>
    <property type="match status" value="1"/>
</dbReference>
<accession>A0ABD1YMG7</accession>